<accession>A0A7I7L8T2</accession>
<dbReference type="AlphaFoldDB" id="A0A7I7L8T2"/>
<dbReference type="Proteomes" id="UP000467164">
    <property type="component" value="Chromosome"/>
</dbReference>
<name>A0A7I7L8T2_9MYCO</name>
<gene>
    <name evidence="2" type="ORF">MSHO_14150</name>
</gene>
<dbReference type="Gene3D" id="1.10.287.850">
    <property type="entry name" value="HP0062-like domain"/>
    <property type="match status" value="1"/>
</dbReference>
<dbReference type="SUPFAM" id="SSF140459">
    <property type="entry name" value="PE/PPE dimer-like"/>
    <property type="match status" value="1"/>
</dbReference>
<sequence>MTYMMAQPQLLASAAADVEGIRWALTQANAAAAGPTTSLVAAADDEVSTAAAKLFGGYALEYQSVIGHVTAFHEEFVRTLAAAGTAYAGAEAVNTATISGALDALTAPIQSLLGGGAASTVAAGGAAVAPAALADPFVALIMGGSGTPIPPPDYLQNVAP</sequence>
<evidence type="ECO:0000313" key="2">
    <source>
        <dbReference type="EMBL" id="BBX56070.1"/>
    </source>
</evidence>
<reference evidence="2 3" key="1">
    <citation type="journal article" date="2019" name="Emerg. Microbes Infect.">
        <title>Comprehensive subspecies identification of 175 nontuberculous mycobacteria species based on 7547 genomic profiles.</title>
        <authorList>
            <person name="Matsumoto Y."/>
            <person name="Kinjo T."/>
            <person name="Motooka D."/>
            <person name="Nabeya D."/>
            <person name="Jung N."/>
            <person name="Uechi K."/>
            <person name="Horii T."/>
            <person name="Iida T."/>
            <person name="Fujita J."/>
            <person name="Nakamura S."/>
        </authorList>
    </citation>
    <scope>NUCLEOTIDE SEQUENCE [LARGE SCALE GENOMIC DNA]</scope>
    <source>
        <strain evidence="2 3">JCM 12657</strain>
    </source>
</reference>
<dbReference type="InterPro" id="IPR000084">
    <property type="entry name" value="PE-PGRS_N"/>
</dbReference>
<evidence type="ECO:0000313" key="3">
    <source>
        <dbReference type="Proteomes" id="UP000467164"/>
    </source>
</evidence>
<keyword evidence="3" id="KW-1185">Reference proteome</keyword>
<evidence type="ECO:0000259" key="1">
    <source>
        <dbReference type="Pfam" id="PF00934"/>
    </source>
</evidence>
<dbReference type="InterPro" id="IPR038332">
    <property type="entry name" value="PPE_sf"/>
</dbReference>
<proteinExistence type="predicted"/>
<feature type="domain" description="PE" evidence="1">
    <location>
        <begin position="4"/>
        <end position="94"/>
    </location>
</feature>
<organism evidence="2 3">
    <name type="scientific">Mycobacterium shottsii</name>
    <dbReference type="NCBI Taxonomy" id="133549"/>
    <lineage>
        <taxon>Bacteria</taxon>
        <taxon>Bacillati</taxon>
        <taxon>Actinomycetota</taxon>
        <taxon>Actinomycetes</taxon>
        <taxon>Mycobacteriales</taxon>
        <taxon>Mycobacteriaceae</taxon>
        <taxon>Mycobacterium</taxon>
        <taxon>Mycobacterium ulcerans group</taxon>
    </lineage>
</organism>
<dbReference type="Pfam" id="PF00934">
    <property type="entry name" value="PE"/>
    <property type="match status" value="1"/>
</dbReference>
<dbReference type="KEGG" id="msho:MSHO_14150"/>
<protein>
    <recommendedName>
        <fullName evidence="1">PE domain-containing protein</fullName>
    </recommendedName>
</protein>
<dbReference type="EMBL" id="AP022572">
    <property type="protein sequence ID" value="BBX56070.1"/>
    <property type="molecule type" value="Genomic_DNA"/>
</dbReference>